<gene>
    <name evidence="2" type="ORF">FHS42_000281</name>
</gene>
<dbReference type="AlphaFoldDB" id="A0A7W9Q443"/>
<accession>A0A7W9Q443</accession>
<evidence type="ECO:0000313" key="2">
    <source>
        <dbReference type="EMBL" id="MBB5933263.1"/>
    </source>
</evidence>
<organism evidence="2 3">
    <name type="scientific">Streptomyces zagrosensis</name>
    <dbReference type="NCBI Taxonomy" id="1042984"/>
    <lineage>
        <taxon>Bacteria</taxon>
        <taxon>Bacillati</taxon>
        <taxon>Actinomycetota</taxon>
        <taxon>Actinomycetes</taxon>
        <taxon>Kitasatosporales</taxon>
        <taxon>Streptomycetaceae</taxon>
        <taxon>Streptomyces</taxon>
    </lineage>
</organism>
<dbReference type="EMBL" id="JACHJL010000001">
    <property type="protein sequence ID" value="MBB5933263.1"/>
    <property type="molecule type" value="Genomic_DNA"/>
</dbReference>
<reference evidence="2 3" key="1">
    <citation type="submission" date="2020-08" db="EMBL/GenBank/DDBJ databases">
        <title>Genomic Encyclopedia of Type Strains, Phase III (KMG-III): the genomes of soil and plant-associated and newly described type strains.</title>
        <authorList>
            <person name="Whitman W."/>
        </authorList>
    </citation>
    <scope>NUCLEOTIDE SEQUENCE [LARGE SCALE GENOMIC DNA]</scope>
    <source>
        <strain evidence="2 3">CECT 8305</strain>
    </source>
</reference>
<name>A0A7W9Q443_9ACTN</name>
<evidence type="ECO:0000313" key="3">
    <source>
        <dbReference type="Proteomes" id="UP000588098"/>
    </source>
</evidence>
<evidence type="ECO:0000256" key="1">
    <source>
        <dbReference type="SAM" id="MobiDB-lite"/>
    </source>
</evidence>
<feature type="compositionally biased region" description="Gly residues" evidence="1">
    <location>
        <begin position="46"/>
        <end position="55"/>
    </location>
</feature>
<feature type="compositionally biased region" description="Low complexity" evidence="1">
    <location>
        <begin position="25"/>
        <end position="45"/>
    </location>
</feature>
<feature type="compositionally biased region" description="Low complexity" evidence="1">
    <location>
        <begin position="560"/>
        <end position="587"/>
    </location>
</feature>
<proteinExistence type="predicted"/>
<feature type="compositionally biased region" description="Basic and acidic residues" evidence="1">
    <location>
        <begin position="399"/>
        <end position="421"/>
    </location>
</feature>
<dbReference type="Proteomes" id="UP000588098">
    <property type="component" value="Unassembled WGS sequence"/>
</dbReference>
<feature type="region of interest" description="Disordered" evidence="1">
    <location>
        <begin position="541"/>
        <end position="629"/>
    </location>
</feature>
<feature type="compositionally biased region" description="Basic and acidic residues" evidence="1">
    <location>
        <begin position="12"/>
        <end position="24"/>
    </location>
</feature>
<feature type="compositionally biased region" description="Basic and acidic residues" evidence="1">
    <location>
        <begin position="547"/>
        <end position="558"/>
    </location>
</feature>
<comment type="caution">
    <text evidence="2">The sequence shown here is derived from an EMBL/GenBank/DDBJ whole genome shotgun (WGS) entry which is preliminary data.</text>
</comment>
<keyword evidence="3" id="KW-1185">Reference proteome</keyword>
<sequence length="658" mass="68123">MTACAIETAPQTDRDTHHIDRDARPATLGAAPGPAPDAPQGAAGREPGGPGGPGGTAAHRGRTDGAPLTLTADGSYAARLAVCRTTGERFPERWTLDGPEPYAVPLPTHQPEEPDSEVLPLADGRVLIRRRVAERHALSLLYPTGPGTGELPLGFIECDTLSLLPPAPCGVLAYALARGEQSTHIWLVHGGSLGPEHIAEVPGQCSAGSWLDREGRLLALDRELAGRVKTVVVDLRRGGEISPLLQITEDSDDRLLLADPDSGLLLVRSNAPGRDRLGWGVLGSARPVRFPDCLDPSPDGPHRGAAVPSAVTLTPFAAQPGQTLTPENCAVAFRLAPVRPVDAGRGPGAGCGAGASFATGPGASAGSGGTTDCAAGGRPGWSDGCGPGGDQGPAGGYSPDRETHRPTAGRATEEGRGRGDDGGSWVVLWRPMERRLHHVSPPPGWLAGTGLWTRNAELRLPYATPQAPCGVARLRMPEPTPKPRARQAAQPGPMPMPMPMPMAVPMPVPVPVPVPVPMTVPLAPMPGPMPERMPMPYPLHGAAGRESATHTRAGHEPAGDEQAAHAGAGHEPAEHAAPASARAWSADARQRTAAPCSVPPLDDVPPDRDGGVSPAGDAAAAHHQDPPPWRAGAIQLRGVVHPICRPVPLQQAPLTGDR</sequence>
<dbReference type="RefSeq" id="WP_246494096.1">
    <property type="nucleotide sequence ID" value="NZ_JACHJL010000001.1"/>
</dbReference>
<feature type="region of interest" description="Disordered" evidence="1">
    <location>
        <begin position="382"/>
        <end position="423"/>
    </location>
</feature>
<feature type="compositionally biased region" description="Gly residues" evidence="1">
    <location>
        <begin position="382"/>
        <end position="395"/>
    </location>
</feature>
<feature type="region of interest" description="Disordered" evidence="1">
    <location>
        <begin position="472"/>
        <end position="493"/>
    </location>
</feature>
<protein>
    <submittedName>
        <fullName evidence="2">Uncharacterized protein</fullName>
    </submittedName>
</protein>
<feature type="region of interest" description="Disordered" evidence="1">
    <location>
        <begin position="1"/>
        <end position="70"/>
    </location>
</feature>